<dbReference type="Proteomes" id="UP001164539">
    <property type="component" value="Chromosome 1"/>
</dbReference>
<comment type="caution">
    <text evidence="1">The sequence shown here is derived from an EMBL/GenBank/DDBJ whole genome shotgun (WGS) entry which is preliminary data.</text>
</comment>
<gene>
    <name evidence="1" type="ORF">OWV82_002308</name>
</gene>
<proteinExistence type="predicted"/>
<evidence type="ECO:0000313" key="1">
    <source>
        <dbReference type="EMBL" id="KAJ4729540.1"/>
    </source>
</evidence>
<name>A0ACC1Z3R8_MELAZ</name>
<reference evidence="1 2" key="1">
    <citation type="journal article" date="2023" name="Science">
        <title>Complex scaffold remodeling in plant triterpene biosynthesis.</title>
        <authorList>
            <person name="De La Pena R."/>
            <person name="Hodgson H."/>
            <person name="Liu J.C."/>
            <person name="Stephenson M.J."/>
            <person name="Martin A.C."/>
            <person name="Owen C."/>
            <person name="Harkess A."/>
            <person name="Leebens-Mack J."/>
            <person name="Jimenez L.E."/>
            <person name="Osbourn A."/>
            <person name="Sattely E.S."/>
        </authorList>
    </citation>
    <scope>NUCLEOTIDE SEQUENCE [LARGE SCALE GENOMIC DNA]</scope>
    <source>
        <strain evidence="2">cv. JPN11</strain>
        <tissue evidence="1">Leaf</tissue>
    </source>
</reference>
<accession>A0ACC1Z3R8</accession>
<evidence type="ECO:0000313" key="2">
    <source>
        <dbReference type="Proteomes" id="UP001164539"/>
    </source>
</evidence>
<organism evidence="1 2">
    <name type="scientific">Melia azedarach</name>
    <name type="common">Chinaberry tree</name>
    <dbReference type="NCBI Taxonomy" id="155640"/>
    <lineage>
        <taxon>Eukaryota</taxon>
        <taxon>Viridiplantae</taxon>
        <taxon>Streptophyta</taxon>
        <taxon>Embryophyta</taxon>
        <taxon>Tracheophyta</taxon>
        <taxon>Spermatophyta</taxon>
        <taxon>Magnoliopsida</taxon>
        <taxon>eudicotyledons</taxon>
        <taxon>Gunneridae</taxon>
        <taxon>Pentapetalae</taxon>
        <taxon>rosids</taxon>
        <taxon>malvids</taxon>
        <taxon>Sapindales</taxon>
        <taxon>Meliaceae</taxon>
        <taxon>Melia</taxon>
    </lineage>
</organism>
<dbReference type="EMBL" id="CM051394">
    <property type="protein sequence ID" value="KAJ4729540.1"/>
    <property type="molecule type" value="Genomic_DNA"/>
</dbReference>
<sequence>MATTITRSSAVLFTVIFFLNLHFLYSTSEPVISASPAVLPSVTAPNMSSFFPSPTTTASPNSEAFPPVPSSGEFIGKSSSGSATFDGGPVIFGVRICILFVITSALFFI</sequence>
<protein>
    <submittedName>
        <fullName evidence="1">Pentatricopeptide repeat-containing protein</fullName>
    </submittedName>
</protein>
<keyword evidence="2" id="KW-1185">Reference proteome</keyword>